<feature type="transmembrane region" description="Helical" evidence="6">
    <location>
        <begin position="495"/>
        <end position="514"/>
    </location>
</feature>
<dbReference type="GO" id="GO:0016020">
    <property type="term" value="C:membrane"/>
    <property type="evidence" value="ECO:0007669"/>
    <property type="project" value="UniProtKB-SubCell"/>
</dbReference>
<feature type="transmembrane region" description="Helical" evidence="6">
    <location>
        <begin position="427"/>
        <end position="451"/>
    </location>
</feature>
<feature type="compositionally biased region" description="Basic and acidic residues" evidence="5">
    <location>
        <begin position="264"/>
        <end position="288"/>
    </location>
</feature>
<name>A0A8H3H720_9AGAM</name>
<comment type="caution">
    <text evidence="8">The sequence shown here is derived from an EMBL/GenBank/DDBJ whole genome shotgun (WGS) entry which is preliminary data.</text>
</comment>
<feature type="transmembrane region" description="Helical" evidence="6">
    <location>
        <begin position="129"/>
        <end position="147"/>
    </location>
</feature>
<accession>A0A8H3H720</accession>
<dbReference type="EMBL" id="CAJMWZ010004432">
    <property type="protein sequence ID" value="CAE6489780.1"/>
    <property type="molecule type" value="Genomic_DNA"/>
</dbReference>
<keyword evidence="4 6" id="KW-0472">Membrane</keyword>
<dbReference type="InterPro" id="IPR005829">
    <property type="entry name" value="Sugar_transporter_CS"/>
</dbReference>
<feature type="transmembrane region" description="Helical" evidence="6">
    <location>
        <begin position="53"/>
        <end position="77"/>
    </location>
</feature>
<evidence type="ECO:0000256" key="5">
    <source>
        <dbReference type="SAM" id="MobiDB-lite"/>
    </source>
</evidence>
<dbReference type="Proteomes" id="UP000663850">
    <property type="component" value="Unassembled WGS sequence"/>
</dbReference>
<dbReference type="AlphaFoldDB" id="A0A8H3H720"/>
<evidence type="ECO:0000256" key="4">
    <source>
        <dbReference type="ARBA" id="ARBA00023136"/>
    </source>
</evidence>
<protein>
    <recommendedName>
        <fullName evidence="7">Major facilitator superfamily (MFS) profile domain-containing protein</fullName>
    </recommendedName>
</protein>
<dbReference type="InterPro" id="IPR005828">
    <property type="entry name" value="MFS_sugar_transport-like"/>
</dbReference>
<proteinExistence type="predicted"/>
<dbReference type="Pfam" id="PF00083">
    <property type="entry name" value="Sugar_tr"/>
    <property type="match status" value="1"/>
</dbReference>
<gene>
    <name evidence="8" type="ORF">RDB_LOCUS83290</name>
</gene>
<dbReference type="SUPFAM" id="SSF103473">
    <property type="entry name" value="MFS general substrate transporter"/>
    <property type="match status" value="1"/>
</dbReference>
<evidence type="ECO:0000256" key="2">
    <source>
        <dbReference type="ARBA" id="ARBA00022692"/>
    </source>
</evidence>
<evidence type="ECO:0000313" key="8">
    <source>
        <dbReference type="EMBL" id="CAE6489780.1"/>
    </source>
</evidence>
<feature type="domain" description="Major facilitator superfamily (MFS) profile" evidence="7">
    <location>
        <begin position="55"/>
        <end position="518"/>
    </location>
</feature>
<feature type="transmembrane region" description="Helical" evidence="6">
    <location>
        <begin position="153"/>
        <end position="171"/>
    </location>
</feature>
<evidence type="ECO:0000256" key="3">
    <source>
        <dbReference type="ARBA" id="ARBA00022989"/>
    </source>
</evidence>
<keyword evidence="2 6" id="KW-0812">Transmembrane</keyword>
<feature type="transmembrane region" description="Helical" evidence="6">
    <location>
        <begin position="401"/>
        <end position="421"/>
    </location>
</feature>
<evidence type="ECO:0000256" key="1">
    <source>
        <dbReference type="ARBA" id="ARBA00004141"/>
    </source>
</evidence>
<feature type="transmembrane region" description="Helical" evidence="6">
    <location>
        <begin position="191"/>
        <end position="212"/>
    </location>
</feature>
<dbReference type="PROSITE" id="PS50850">
    <property type="entry name" value="MFS"/>
    <property type="match status" value="1"/>
</dbReference>
<comment type="subcellular location">
    <subcellularLocation>
        <location evidence="1">Membrane</location>
        <topology evidence="1">Multi-pass membrane protein</topology>
    </subcellularLocation>
</comment>
<feature type="transmembrane region" description="Helical" evidence="6">
    <location>
        <begin position="463"/>
        <end position="483"/>
    </location>
</feature>
<reference evidence="8" key="1">
    <citation type="submission" date="2021-01" db="EMBL/GenBank/DDBJ databases">
        <authorList>
            <person name="Kaushik A."/>
        </authorList>
    </citation>
    <scope>NUCLEOTIDE SEQUENCE</scope>
    <source>
        <strain evidence="8">Type strain: AG8-Rh-89/</strain>
    </source>
</reference>
<dbReference type="PROSITE" id="PS00216">
    <property type="entry name" value="SUGAR_TRANSPORT_1"/>
    <property type="match status" value="1"/>
</dbReference>
<evidence type="ECO:0000313" key="9">
    <source>
        <dbReference type="Proteomes" id="UP000663850"/>
    </source>
</evidence>
<sequence length="541" mass="59167">MPPTSPPLPSSLVMSTQVAAPSAVDPSSNRLVAGLEECEQDTRPPFVLNRTELRLLVIAGIGFFLDAYDLFIINQVALMLQYRYYGGDHLPSGLEGFIKAGANIGSVIGQFLFGYLADAFGRKAVYGKELMTIIFATILCISVPAYIGSEGVLIWIGVFRIVLGVGVGGDYPMSASITGDRASIRKRGTMLTYVFANQGWGSFVGSLVTMAVLACYKTSMDKNGQVYKVDSVWRIVVGLSLIPAFGTLYQRLTLPESTRFSKTRNTEADETQKETEAQNEKELKKATHDASSSEQLSVQAEVAEIKKKAHIHEFLGYMSEWRHAKLLLGTSLSWFLVDIAFYGINLNTSVVLQQIGFDGAGNNAWHKIFRVATGNLIITALGFVPGYYVTVFTVEWLGRKWIQIQGFIMSSVFIAILAARFHTLSSVAFIVCFALMQFFFNFGANATTYMYPAELFPTRYRAFAHGISAASGKAGAILASLAFNALSKKIGTPAVLWIFVGCNLTGAVITLVFLPEVRGRDPDAIELEERRVAGEQRANSA</sequence>
<dbReference type="InterPro" id="IPR036259">
    <property type="entry name" value="MFS_trans_sf"/>
</dbReference>
<evidence type="ECO:0000256" key="6">
    <source>
        <dbReference type="SAM" id="Phobius"/>
    </source>
</evidence>
<dbReference type="PANTHER" id="PTHR24064">
    <property type="entry name" value="SOLUTE CARRIER FAMILY 22 MEMBER"/>
    <property type="match status" value="1"/>
</dbReference>
<organism evidence="8 9">
    <name type="scientific">Rhizoctonia solani</name>
    <dbReference type="NCBI Taxonomy" id="456999"/>
    <lineage>
        <taxon>Eukaryota</taxon>
        <taxon>Fungi</taxon>
        <taxon>Dikarya</taxon>
        <taxon>Basidiomycota</taxon>
        <taxon>Agaricomycotina</taxon>
        <taxon>Agaricomycetes</taxon>
        <taxon>Cantharellales</taxon>
        <taxon>Ceratobasidiaceae</taxon>
        <taxon>Rhizoctonia</taxon>
    </lineage>
</organism>
<keyword evidence="3 6" id="KW-1133">Transmembrane helix</keyword>
<feature type="transmembrane region" description="Helical" evidence="6">
    <location>
        <begin position="232"/>
        <end position="249"/>
    </location>
</feature>
<evidence type="ECO:0000259" key="7">
    <source>
        <dbReference type="PROSITE" id="PS50850"/>
    </source>
</evidence>
<feature type="transmembrane region" description="Helical" evidence="6">
    <location>
        <begin position="368"/>
        <end position="389"/>
    </location>
</feature>
<feature type="region of interest" description="Disordered" evidence="5">
    <location>
        <begin position="260"/>
        <end position="294"/>
    </location>
</feature>
<dbReference type="InterPro" id="IPR020846">
    <property type="entry name" value="MFS_dom"/>
</dbReference>
<dbReference type="GO" id="GO:0022857">
    <property type="term" value="F:transmembrane transporter activity"/>
    <property type="evidence" value="ECO:0007669"/>
    <property type="project" value="InterPro"/>
</dbReference>
<dbReference type="CDD" id="cd17364">
    <property type="entry name" value="MFS_PhT"/>
    <property type="match status" value="1"/>
</dbReference>
<dbReference type="Gene3D" id="1.20.1250.20">
    <property type="entry name" value="MFS general substrate transporter like domains"/>
    <property type="match status" value="2"/>
</dbReference>